<name>A0ABZ1ZQS8_STRAQ</name>
<accession>A0ABZ1ZQS8</accession>
<dbReference type="SMART" id="SM00812">
    <property type="entry name" value="Alpha_L_fucos"/>
    <property type="match status" value="1"/>
</dbReference>
<dbReference type="EMBL" id="CP109491">
    <property type="protein sequence ID" value="WUX41096.1"/>
    <property type="molecule type" value="Genomic_DNA"/>
</dbReference>
<dbReference type="InterPro" id="IPR000933">
    <property type="entry name" value="Glyco_hydro_29"/>
</dbReference>
<keyword evidence="6" id="KW-0326">Glycosidase</keyword>
<sequence length="440" mass="50140">MSTRTDTAPDEAPAPAPDTTWFVHDRFGMFVHWGLYSLAARHEWVRTRERMTDEQYQVYFDHFDPDRYDPADWARTAKAAGMRYVVLTTKHHDGFCLWDSRLTDYKVTRTPHGRDLVGPFVEACRAEGLKVGFYHSLIDWHHPSFPVDGTHPHRDDEEFKASAADRDIRDYQRHLHGQVRELLTDYGRIDYLFFDFSYAGRGEWWGGKGPDDWDSPRLLDMVRELQPHILVNDRAGLPGDFVTPEQYQPSAPMTSGGRPVLWEACQTLNGSWGYDRDNLDRKSPDLLVRMLVDGVSKGGNLLLNVGPTGRGHLDPRDTAALGEVGRWMDLHERSVRGCGPSPFTPPADCRYTQRGDRLYVHLFAWPLRHLHLPGLDGRVRYAQLLNDASEVVRVQVDPDRPAVNTQMGGQPAGTLTLRLPVQRPDTPVPVIELHLTDPSH</sequence>
<evidence type="ECO:0000256" key="4">
    <source>
        <dbReference type="ARBA" id="ARBA00022729"/>
    </source>
</evidence>
<dbReference type="EC" id="3.2.1.51" evidence="3"/>
<evidence type="ECO:0000256" key="6">
    <source>
        <dbReference type="ARBA" id="ARBA00023295"/>
    </source>
</evidence>
<comment type="similarity">
    <text evidence="2">Belongs to the glycosyl hydrolase 29 family.</text>
</comment>
<protein>
    <recommendedName>
        <fullName evidence="3">alpha-L-fucosidase</fullName>
        <ecNumber evidence="3">3.2.1.51</ecNumber>
    </recommendedName>
</protein>
<dbReference type="Gene3D" id="3.20.20.80">
    <property type="entry name" value="Glycosidases"/>
    <property type="match status" value="1"/>
</dbReference>
<keyword evidence="4" id="KW-0732">Signal</keyword>
<dbReference type="InterPro" id="IPR057739">
    <property type="entry name" value="Glyco_hydro_29_N"/>
</dbReference>
<evidence type="ECO:0000256" key="1">
    <source>
        <dbReference type="ARBA" id="ARBA00004071"/>
    </source>
</evidence>
<dbReference type="PIRSF" id="PIRSF001092">
    <property type="entry name" value="Alpha-L-fucosidase"/>
    <property type="match status" value="1"/>
</dbReference>
<dbReference type="InterPro" id="IPR016286">
    <property type="entry name" value="FUC_metazoa-typ"/>
</dbReference>
<dbReference type="InterPro" id="IPR017853">
    <property type="entry name" value="GH"/>
</dbReference>
<evidence type="ECO:0000256" key="5">
    <source>
        <dbReference type="ARBA" id="ARBA00022801"/>
    </source>
</evidence>
<proteinExistence type="inferred from homology"/>
<evidence type="ECO:0000259" key="7">
    <source>
        <dbReference type="Pfam" id="PF01120"/>
    </source>
</evidence>
<dbReference type="RefSeq" id="WP_329358885.1">
    <property type="nucleotide sequence ID" value="NZ_CP108670.1"/>
</dbReference>
<dbReference type="Proteomes" id="UP001431926">
    <property type="component" value="Chromosome"/>
</dbReference>
<dbReference type="PANTHER" id="PTHR10030">
    <property type="entry name" value="ALPHA-L-FUCOSIDASE"/>
    <property type="match status" value="1"/>
</dbReference>
<gene>
    <name evidence="8" type="ORF">OG367_34870</name>
</gene>
<reference evidence="8" key="1">
    <citation type="submission" date="2022-10" db="EMBL/GenBank/DDBJ databases">
        <title>The complete genomes of actinobacterial strains from the NBC collection.</title>
        <authorList>
            <person name="Joergensen T.S."/>
            <person name="Alvarez Arevalo M."/>
            <person name="Sterndorff E.B."/>
            <person name="Faurdal D."/>
            <person name="Vuksanovic O."/>
            <person name="Mourched A.-S."/>
            <person name="Charusanti P."/>
            <person name="Shaw S."/>
            <person name="Blin K."/>
            <person name="Weber T."/>
        </authorList>
    </citation>
    <scope>NUCLEOTIDE SEQUENCE</scope>
    <source>
        <strain evidence="8">NBC_01436</strain>
    </source>
</reference>
<keyword evidence="9" id="KW-1185">Reference proteome</keyword>
<keyword evidence="5" id="KW-0378">Hydrolase</keyword>
<dbReference type="SUPFAM" id="SSF51445">
    <property type="entry name" value="(Trans)glycosidases"/>
    <property type="match status" value="1"/>
</dbReference>
<evidence type="ECO:0000256" key="3">
    <source>
        <dbReference type="ARBA" id="ARBA00012662"/>
    </source>
</evidence>
<dbReference type="Pfam" id="PF01120">
    <property type="entry name" value="Alpha_L_fucos"/>
    <property type="match status" value="1"/>
</dbReference>
<organism evidence="8 9">
    <name type="scientific">Streptomyces anulatus</name>
    <name type="common">Streptomyces chrysomallus</name>
    <dbReference type="NCBI Taxonomy" id="1892"/>
    <lineage>
        <taxon>Bacteria</taxon>
        <taxon>Bacillati</taxon>
        <taxon>Actinomycetota</taxon>
        <taxon>Actinomycetes</taxon>
        <taxon>Kitasatosporales</taxon>
        <taxon>Streptomycetaceae</taxon>
        <taxon>Streptomyces</taxon>
    </lineage>
</organism>
<evidence type="ECO:0000313" key="8">
    <source>
        <dbReference type="EMBL" id="WUX41096.1"/>
    </source>
</evidence>
<feature type="domain" description="Glycoside hydrolase family 29 N-terminal" evidence="7">
    <location>
        <begin position="18"/>
        <end position="331"/>
    </location>
</feature>
<evidence type="ECO:0000256" key="2">
    <source>
        <dbReference type="ARBA" id="ARBA00007951"/>
    </source>
</evidence>
<dbReference type="PRINTS" id="PR00741">
    <property type="entry name" value="GLHYDRLASE29"/>
</dbReference>
<comment type="function">
    <text evidence="1">Alpha-L-fucosidase is responsible for hydrolyzing the alpha-1,6-linked fucose joined to the reducing-end N-acetylglucosamine of the carbohydrate moieties of glycoproteins.</text>
</comment>
<evidence type="ECO:0000313" key="9">
    <source>
        <dbReference type="Proteomes" id="UP001431926"/>
    </source>
</evidence>
<dbReference type="PANTHER" id="PTHR10030:SF37">
    <property type="entry name" value="ALPHA-L-FUCOSIDASE-RELATED"/>
    <property type="match status" value="1"/>
</dbReference>